<comment type="subcellular location">
    <subcellularLocation>
        <location evidence="1">Cell membrane</location>
        <topology evidence="1">Multi-pass membrane protein</topology>
    </subcellularLocation>
</comment>
<evidence type="ECO:0000256" key="2">
    <source>
        <dbReference type="ARBA" id="ARBA00022692"/>
    </source>
</evidence>
<feature type="transmembrane region" description="Helical" evidence="5">
    <location>
        <begin position="177"/>
        <end position="196"/>
    </location>
</feature>
<dbReference type="RefSeq" id="WP_153342868.1">
    <property type="nucleotide sequence ID" value="NZ_WEGI01000006.1"/>
</dbReference>
<feature type="transmembrane region" description="Helical" evidence="5">
    <location>
        <begin position="62"/>
        <end position="81"/>
    </location>
</feature>
<feature type="transmembrane region" description="Helical" evidence="5">
    <location>
        <begin position="372"/>
        <end position="392"/>
    </location>
</feature>
<dbReference type="InterPro" id="IPR036259">
    <property type="entry name" value="MFS_trans_sf"/>
</dbReference>
<sequence length="431" mass="45585">MSSLDLRGGASPAVGRLATRVIAVCWFLVLLDGLDLFVYGAVLPGVFDDKAFHLTKAAGGDIGSFTNLGMLLGALTAGLLNDRIGRRLPLMGGVTIFALASAGAAAAHTVPIFGVARFISGYGLGVLLPTCLALVQEFAPTAQKNLAVTFVMTAHQAGGALAGGLALSVVHHLGWRSVYWFGALPLLAVPLIWALLPESMTFLISSGRTAQAKAQAAKYGVPLEFYAPEAGGEKRRGDVRQLFTRPVWGTTLLFWVASFFGLLLVYGMNTWLPTMMRGHGYNLGSAISFLLVINLGGIVGMLVAGPLADRFGPRRVALIWFSCTAIGVALLAAHTSQFVTYVIVFVTGGFLFSAQTLIYAGTSTYYLPSVRATALGWVSSVGRWGSIFGPWFGGVLLSHGFDTAGFWVFAIAAVVAVVMISFVRRNPEVDG</sequence>
<keyword evidence="8" id="KW-1185">Reference proteome</keyword>
<feature type="transmembrane region" description="Helical" evidence="5">
    <location>
        <begin position="147"/>
        <end position="171"/>
    </location>
</feature>
<dbReference type="PROSITE" id="PS50850">
    <property type="entry name" value="MFS"/>
    <property type="match status" value="1"/>
</dbReference>
<gene>
    <name evidence="7" type="primary">genK</name>
    <name evidence="7" type="ORF">NRB56_32450</name>
</gene>
<evidence type="ECO:0000256" key="5">
    <source>
        <dbReference type="SAM" id="Phobius"/>
    </source>
</evidence>
<dbReference type="SUPFAM" id="SSF103473">
    <property type="entry name" value="MFS general substrate transporter"/>
    <property type="match status" value="1"/>
</dbReference>
<dbReference type="PANTHER" id="PTHR23508">
    <property type="entry name" value="CARBOXYLIC ACID TRANSPORTER PROTEIN HOMOLOG"/>
    <property type="match status" value="1"/>
</dbReference>
<evidence type="ECO:0000259" key="6">
    <source>
        <dbReference type="PROSITE" id="PS50850"/>
    </source>
</evidence>
<dbReference type="Gene3D" id="1.20.1250.20">
    <property type="entry name" value="MFS general substrate transporter like domains"/>
    <property type="match status" value="1"/>
</dbReference>
<feature type="transmembrane region" description="Helical" evidence="5">
    <location>
        <begin position="88"/>
        <end position="106"/>
    </location>
</feature>
<dbReference type="OrthoDB" id="9787026at2"/>
<dbReference type="Pfam" id="PF07690">
    <property type="entry name" value="MFS_1"/>
    <property type="match status" value="1"/>
</dbReference>
<dbReference type="InterPro" id="IPR011701">
    <property type="entry name" value="MFS"/>
</dbReference>
<dbReference type="PANTHER" id="PTHR23508:SF10">
    <property type="entry name" value="CARBOXYLIC ACID TRANSPORTER PROTEIN HOMOLOG"/>
    <property type="match status" value="1"/>
</dbReference>
<evidence type="ECO:0000313" key="8">
    <source>
        <dbReference type="Proteomes" id="UP000431401"/>
    </source>
</evidence>
<feature type="transmembrane region" description="Helical" evidence="5">
    <location>
        <begin position="286"/>
        <end position="304"/>
    </location>
</feature>
<feature type="transmembrane region" description="Helical" evidence="5">
    <location>
        <begin position="316"/>
        <end position="333"/>
    </location>
</feature>
<evidence type="ECO:0000256" key="4">
    <source>
        <dbReference type="ARBA" id="ARBA00023136"/>
    </source>
</evidence>
<dbReference type="GO" id="GO:0005886">
    <property type="term" value="C:plasma membrane"/>
    <property type="evidence" value="ECO:0007669"/>
    <property type="project" value="UniProtKB-SubCell"/>
</dbReference>
<protein>
    <submittedName>
        <fullName evidence="7">Gentisate transporter</fullName>
    </submittedName>
</protein>
<feature type="transmembrane region" description="Helical" evidence="5">
    <location>
        <begin position="404"/>
        <end position="423"/>
    </location>
</feature>
<feature type="transmembrane region" description="Helical" evidence="5">
    <location>
        <begin position="21"/>
        <end position="42"/>
    </location>
</feature>
<dbReference type="AlphaFoldDB" id="A0A7K0DQM6"/>
<name>A0A7K0DQM6_9NOCA</name>
<dbReference type="InterPro" id="IPR020846">
    <property type="entry name" value="MFS_dom"/>
</dbReference>
<evidence type="ECO:0000256" key="3">
    <source>
        <dbReference type="ARBA" id="ARBA00022989"/>
    </source>
</evidence>
<dbReference type="GO" id="GO:0046943">
    <property type="term" value="F:carboxylic acid transmembrane transporter activity"/>
    <property type="evidence" value="ECO:0007669"/>
    <property type="project" value="TreeGrafter"/>
</dbReference>
<evidence type="ECO:0000256" key="1">
    <source>
        <dbReference type="ARBA" id="ARBA00004651"/>
    </source>
</evidence>
<keyword evidence="4 5" id="KW-0472">Membrane</keyword>
<dbReference type="EMBL" id="WEGI01000006">
    <property type="protein sequence ID" value="MQY27662.1"/>
    <property type="molecule type" value="Genomic_DNA"/>
</dbReference>
<feature type="domain" description="Major facilitator superfamily (MFS) profile" evidence="6">
    <location>
        <begin position="21"/>
        <end position="428"/>
    </location>
</feature>
<comment type="caution">
    <text evidence="7">The sequence shown here is derived from an EMBL/GenBank/DDBJ whole genome shotgun (WGS) entry which is preliminary data.</text>
</comment>
<reference evidence="7 8" key="1">
    <citation type="submission" date="2019-10" db="EMBL/GenBank/DDBJ databases">
        <title>Nocardia macrotermitis sp. nov. and Nocardia aurantia sp. nov., isolated from the gut of fungus growing-termite Macrotermes natalensis.</title>
        <authorList>
            <person name="Benndorf R."/>
            <person name="Schwitalla J."/>
            <person name="Martin K."/>
            <person name="De Beer W."/>
            <person name="Kaster A.-K."/>
            <person name="Vollmers J."/>
            <person name="Poulsen M."/>
            <person name="Beemelmanns C."/>
        </authorList>
    </citation>
    <scope>NUCLEOTIDE SEQUENCE [LARGE SCALE GENOMIC DNA]</scope>
    <source>
        <strain evidence="7 8">RB56</strain>
    </source>
</reference>
<feature type="transmembrane region" description="Helical" evidence="5">
    <location>
        <begin position="242"/>
        <end position="266"/>
    </location>
</feature>
<accession>A0A7K0DQM6</accession>
<organism evidence="7 8">
    <name type="scientific">Nocardia aurantia</name>
    <dbReference type="NCBI Taxonomy" id="2585199"/>
    <lineage>
        <taxon>Bacteria</taxon>
        <taxon>Bacillati</taxon>
        <taxon>Actinomycetota</taxon>
        <taxon>Actinomycetes</taxon>
        <taxon>Mycobacteriales</taxon>
        <taxon>Nocardiaceae</taxon>
        <taxon>Nocardia</taxon>
    </lineage>
</organism>
<proteinExistence type="predicted"/>
<evidence type="ECO:0000313" key="7">
    <source>
        <dbReference type="EMBL" id="MQY27662.1"/>
    </source>
</evidence>
<keyword evidence="2 5" id="KW-0812">Transmembrane</keyword>
<feature type="transmembrane region" description="Helical" evidence="5">
    <location>
        <begin position="339"/>
        <end position="360"/>
    </location>
</feature>
<dbReference type="Proteomes" id="UP000431401">
    <property type="component" value="Unassembled WGS sequence"/>
</dbReference>
<keyword evidence="3 5" id="KW-1133">Transmembrane helix</keyword>